<keyword evidence="1" id="KW-0732">Signal</keyword>
<dbReference type="EMBL" id="MU864989">
    <property type="protein sequence ID" value="KAK4461560.1"/>
    <property type="molecule type" value="Genomic_DNA"/>
</dbReference>
<feature type="signal peptide" evidence="1">
    <location>
        <begin position="1"/>
        <end position="17"/>
    </location>
</feature>
<reference evidence="2" key="1">
    <citation type="journal article" date="2023" name="Mol. Phylogenet. Evol.">
        <title>Genome-scale phylogeny and comparative genomics of the fungal order Sordariales.</title>
        <authorList>
            <person name="Hensen N."/>
            <person name="Bonometti L."/>
            <person name="Westerberg I."/>
            <person name="Brannstrom I.O."/>
            <person name="Guillou S."/>
            <person name="Cros-Aarteil S."/>
            <person name="Calhoun S."/>
            <person name="Haridas S."/>
            <person name="Kuo A."/>
            <person name="Mondo S."/>
            <person name="Pangilinan J."/>
            <person name="Riley R."/>
            <person name="LaButti K."/>
            <person name="Andreopoulos B."/>
            <person name="Lipzen A."/>
            <person name="Chen C."/>
            <person name="Yan M."/>
            <person name="Daum C."/>
            <person name="Ng V."/>
            <person name="Clum A."/>
            <person name="Steindorff A."/>
            <person name="Ohm R.A."/>
            <person name="Martin F."/>
            <person name="Silar P."/>
            <person name="Natvig D.O."/>
            <person name="Lalanne C."/>
            <person name="Gautier V."/>
            <person name="Ament-Velasquez S.L."/>
            <person name="Kruys A."/>
            <person name="Hutchinson M.I."/>
            <person name="Powell A.J."/>
            <person name="Barry K."/>
            <person name="Miller A.N."/>
            <person name="Grigoriev I.V."/>
            <person name="Debuchy R."/>
            <person name="Gladieux P."/>
            <person name="Hiltunen Thoren M."/>
            <person name="Johannesson H."/>
        </authorList>
    </citation>
    <scope>NUCLEOTIDE SEQUENCE</scope>
    <source>
        <strain evidence="2">PSN324</strain>
    </source>
</reference>
<dbReference type="AlphaFoldDB" id="A0AAV9HLB6"/>
<sequence>MKFTALTLLSAVATSTAQVVLVPPGPIRGPNTLVFKEIGGVVNNECLTFTNNGNIVDAACALANVDRQVTPGKILGTDVLIIQRSFTQQFRPDLAGKTACVAFNQASFRAEDCDRRDLLFARFDLGTGRIVANGHTACLSGHDKIAQVTTDFTGRTCAQFTITAVAPTRP</sequence>
<reference evidence="2" key="2">
    <citation type="submission" date="2023-06" db="EMBL/GenBank/DDBJ databases">
        <authorList>
            <consortium name="Lawrence Berkeley National Laboratory"/>
            <person name="Mondo S.J."/>
            <person name="Hensen N."/>
            <person name="Bonometti L."/>
            <person name="Westerberg I."/>
            <person name="Brannstrom I.O."/>
            <person name="Guillou S."/>
            <person name="Cros-Aarteil S."/>
            <person name="Calhoun S."/>
            <person name="Haridas S."/>
            <person name="Kuo A."/>
            <person name="Pangilinan J."/>
            <person name="Riley R."/>
            <person name="Labutti K."/>
            <person name="Andreopoulos B."/>
            <person name="Lipzen A."/>
            <person name="Chen C."/>
            <person name="Yanf M."/>
            <person name="Daum C."/>
            <person name="Ng V."/>
            <person name="Clum A."/>
            <person name="Steindorff A."/>
            <person name="Ohm R."/>
            <person name="Martin F."/>
            <person name="Silar P."/>
            <person name="Natvig D."/>
            <person name="Lalanne C."/>
            <person name="Gautier V."/>
            <person name="Ament-Velasquez S.L."/>
            <person name="Kruys A."/>
            <person name="Hutchinson M.I."/>
            <person name="Powell A.J."/>
            <person name="Barry K."/>
            <person name="Miller A.N."/>
            <person name="Grigoriev I.V."/>
            <person name="Debuchy R."/>
            <person name="Gladieux P."/>
            <person name="Thoren M.H."/>
            <person name="Johannesson H."/>
        </authorList>
    </citation>
    <scope>NUCLEOTIDE SEQUENCE</scope>
    <source>
        <strain evidence="2">PSN324</strain>
    </source>
</reference>
<keyword evidence="3" id="KW-1185">Reference proteome</keyword>
<evidence type="ECO:0000313" key="3">
    <source>
        <dbReference type="Proteomes" id="UP001321749"/>
    </source>
</evidence>
<gene>
    <name evidence="2" type="ORF">QBC42DRAFT_338977</name>
</gene>
<evidence type="ECO:0000313" key="2">
    <source>
        <dbReference type="EMBL" id="KAK4461560.1"/>
    </source>
</evidence>
<evidence type="ECO:0000256" key="1">
    <source>
        <dbReference type="SAM" id="SignalP"/>
    </source>
</evidence>
<organism evidence="2 3">
    <name type="scientific">Cladorrhinum samala</name>
    <dbReference type="NCBI Taxonomy" id="585594"/>
    <lineage>
        <taxon>Eukaryota</taxon>
        <taxon>Fungi</taxon>
        <taxon>Dikarya</taxon>
        <taxon>Ascomycota</taxon>
        <taxon>Pezizomycotina</taxon>
        <taxon>Sordariomycetes</taxon>
        <taxon>Sordariomycetidae</taxon>
        <taxon>Sordariales</taxon>
        <taxon>Podosporaceae</taxon>
        <taxon>Cladorrhinum</taxon>
    </lineage>
</organism>
<protein>
    <submittedName>
        <fullName evidence="2">Uncharacterized protein</fullName>
    </submittedName>
</protein>
<feature type="chain" id="PRO_5043350645" evidence="1">
    <location>
        <begin position="18"/>
        <end position="170"/>
    </location>
</feature>
<dbReference type="Proteomes" id="UP001321749">
    <property type="component" value="Unassembled WGS sequence"/>
</dbReference>
<accession>A0AAV9HLB6</accession>
<proteinExistence type="predicted"/>
<comment type="caution">
    <text evidence="2">The sequence shown here is derived from an EMBL/GenBank/DDBJ whole genome shotgun (WGS) entry which is preliminary data.</text>
</comment>
<name>A0AAV9HLB6_9PEZI</name>